<feature type="region of interest" description="Disordered" evidence="1">
    <location>
        <begin position="62"/>
        <end position="91"/>
    </location>
</feature>
<evidence type="ECO:0000256" key="1">
    <source>
        <dbReference type="SAM" id="MobiDB-lite"/>
    </source>
</evidence>
<dbReference type="AlphaFoldDB" id="A0A6J4NB03"/>
<feature type="non-terminal residue" evidence="2">
    <location>
        <position position="1"/>
    </location>
</feature>
<proteinExistence type="predicted"/>
<feature type="region of interest" description="Disordered" evidence="1">
    <location>
        <begin position="1"/>
        <end position="22"/>
    </location>
</feature>
<organism evidence="2">
    <name type="scientific">uncultured Gemmatimonadota bacterium</name>
    <dbReference type="NCBI Taxonomy" id="203437"/>
    <lineage>
        <taxon>Bacteria</taxon>
        <taxon>Pseudomonadati</taxon>
        <taxon>Gemmatimonadota</taxon>
        <taxon>environmental samples</taxon>
    </lineage>
</organism>
<gene>
    <name evidence="2" type="ORF">AVDCRST_MAG89-5234</name>
</gene>
<feature type="non-terminal residue" evidence="2">
    <location>
        <position position="91"/>
    </location>
</feature>
<sequence>GSPRAPPHQWMHDHGRPHARGRQWMRVRPRAPLHPPRVHRCRRVPCGPRRPWCSTPCRCRHGRSGPCLPPRSQRRPRGSCRSGPFRAFRRL</sequence>
<dbReference type="EMBL" id="CADCTV010001099">
    <property type="protein sequence ID" value="CAA9379166.1"/>
    <property type="molecule type" value="Genomic_DNA"/>
</dbReference>
<name>A0A6J4NB03_9BACT</name>
<evidence type="ECO:0000313" key="2">
    <source>
        <dbReference type="EMBL" id="CAA9379166.1"/>
    </source>
</evidence>
<reference evidence="2" key="1">
    <citation type="submission" date="2020-02" db="EMBL/GenBank/DDBJ databases">
        <authorList>
            <person name="Meier V. D."/>
        </authorList>
    </citation>
    <scope>NUCLEOTIDE SEQUENCE</scope>
    <source>
        <strain evidence="2">AVDCRST_MAG89</strain>
    </source>
</reference>
<protein>
    <submittedName>
        <fullName evidence="2">Uncharacterized protein</fullName>
    </submittedName>
</protein>
<accession>A0A6J4NB03</accession>